<dbReference type="GO" id="GO:0000026">
    <property type="term" value="F:alpha-1,2-mannosyltransferase activity"/>
    <property type="evidence" value="ECO:0007669"/>
    <property type="project" value="TreeGrafter"/>
</dbReference>
<dbReference type="GeneID" id="30029981"/>
<evidence type="ECO:0000256" key="8">
    <source>
        <dbReference type="ARBA" id="ARBA00023034"/>
    </source>
</evidence>
<feature type="transmembrane region" description="Helical" evidence="10">
    <location>
        <begin position="21"/>
        <end position="40"/>
    </location>
</feature>
<keyword evidence="9 10" id="KW-0472">Membrane</keyword>
<evidence type="ECO:0000313" key="12">
    <source>
        <dbReference type="Proteomes" id="UP000092555"/>
    </source>
</evidence>
<gene>
    <name evidence="11" type="ORF">METBIDRAFT_38459</name>
</gene>
<dbReference type="EMBL" id="LXTC01000001">
    <property type="protein sequence ID" value="OBA23456.1"/>
    <property type="molecule type" value="Genomic_DNA"/>
</dbReference>
<evidence type="ECO:0000256" key="3">
    <source>
        <dbReference type="ARBA" id="ARBA00009105"/>
    </source>
</evidence>
<keyword evidence="6" id="KW-0735">Signal-anchor</keyword>
<evidence type="ECO:0000256" key="5">
    <source>
        <dbReference type="ARBA" id="ARBA00022692"/>
    </source>
</evidence>
<keyword evidence="12" id="KW-1185">Reference proteome</keyword>
<evidence type="ECO:0000256" key="4">
    <source>
        <dbReference type="ARBA" id="ARBA00022679"/>
    </source>
</evidence>
<organism evidence="11 12">
    <name type="scientific">Metschnikowia bicuspidata var. bicuspidata NRRL YB-4993</name>
    <dbReference type="NCBI Taxonomy" id="869754"/>
    <lineage>
        <taxon>Eukaryota</taxon>
        <taxon>Fungi</taxon>
        <taxon>Dikarya</taxon>
        <taxon>Ascomycota</taxon>
        <taxon>Saccharomycotina</taxon>
        <taxon>Pichiomycetes</taxon>
        <taxon>Metschnikowiaceae</taxon>
        <taxon>Metschnikowia</taxon>
    </lineage>
</organism>
<evidence type="ECO:0000256" key="9">
    <source>
        <dbReference type="ARBA" id="ARBA00023136"/>
    </source>
</evidence>
<reference evidence="11 12" key="1">
    <citation type="submission" date="2016-05" db="EMBL/GenBank/DDBJ databases">
        <title>Comparative genomics of biotechnologically important yeasts.</title>
        <authorList>
            <consortium name="DOE Joint Genome Institute"/>
            <person name="Riley R."/>
            <person name="Haridas S."/>
            <person name="Wolfe K.H."/>
            <person name="Lopes M.R."/>
            <person name="Hittinger C.T."/>
            <person name="Goker M."/>
            <person name="Salamov A."/>
            <person name="Wisecaver J."/>
            <person name="Long T.M."/>
            <person name="Aerts A.L."/>
            <person name="Barry K."/>
            <person name="Choi C."/>
            <person name="Clum A."/>
            <person name="Coughlan A.Y."/>
            <person name="Deshpande S."/>
            <person name="Douglass A.P."/>
            <person name="Hanson S.J."/>
            <person name="Klenk H.-P."/>
            <person name="LaButti K."/>
            <person name="Lapidus A."/>
            <person name="Lindquist E."/>
            <person name="Lipzen A."/>
            <person name="Meier-kolthoff J.P."/>
            <person name="Ohm R.A."/>
            <person name="Otillar R.P."/>
            <person name="Pangilinan J."/>
            <person name="Peng Y."/>
            <person name="Rokas A."/>
            <person name="Rosa C.A."/>
            <person name="Scheuner C."/>
            <person name="Sibirny A.A."/>
            <person name="Slot J.C."/>
            <person name="Stielow J.B."/>
            <person name="Sun H."/>
            <person name="Kurtzman C.P."/>
            <person name="Blackwell M."/>
            <person name="Grigoriev I.V."/>
            <person name="Jeffries T.W."/>
        </authorList>
    </citation>
    <scope>NUCLEOTIDE SEQUENCE [LARGE SCALE GENOMIC DNA]</scope>
    <source>
        <strain evidence="11 12">NRRL YB-4993</strain>
    </source>
</reference>
<comment type="similarity">
    <text evidence="3">Belongs to the MNN1/MNT family.</text>
</comment>
<dbReference type="RefSeq" id="XP_018713937.1">
    <property type="nucleotide sequence ID" value="XM_018857005.1"/>
</dbReference>
<evidence type="ECO:0000256" key="10">
    <source>
        <dbReference type="SAM" id="Phobius"/>
    </source>
</evidence>
<evidence type="ECO:0000256" key="6">
    <source>
        <dbReference type="ARBA" id="ARBA00022968"/>
    </source>
</evidence>
<proteinExistence type="inferred from homology"/>
<comment type="subcellular location">
    <subcellularLocation>
        <location evidence="1">Golgi apparatus membrane</location>
        <topology evidence="1">Single-pass type II membrane protein</topology>
    </subcellularLocation>
</comment>
<sequence length="605" mass="69178">MRFLQSLFLRLRLQRRRHKSLSIVAAALLLLVVFSLLYFWRDFEEDSLPFVKDPKKECGLLPSFMCNWRSTFDEPKDIKQGGKKISFDAHLTKAEKIKLGHIKTFSGHSDSARLATAHAFYKNIFKDIINAKPEIENKLENYKDDTFCSSERYDDGKYDPLFSEKYLSSFLQLSDSELKALTASHKYMMNHLPEDGPAGLYKGDGIVFVGGGKFNWLTLLSIRTLRAKGCELPVEILIPTLKEYDMELCTKVFPALNAKCMFLPMELYGDDLEFASSLSFKGYQYKSLAILISSFENVLLLDSDNIAAFSPEHLFKNEPFLSSGLVVWPDFWRRSTSPSFYQIAGEKVSKKELLPKYVEKFGFYQPQSTSSKVNWFTEVPYHERVGTIPDPSSESGQLMVSKKSHLKAVLLALYYNSYGPKFFYPIFSQGTPGEGDKETFLAATVVLKKSFYQVGKFLTSLGNVKNGEYKGHAMGQYDPVDDYNKNLQKQDLFATLEGTELKDALGKVGDPRMLFLHANYPKLDPWALREAGETLDATGRHRLYGWGLRWRTGTDLEMDIWKQMDAILCSEKLEIDHFRNVNRKFLCAEIAAQIRHLTNTVDKLE</sequence>
<accession>A0A1A0HHH3</accession>
<dbReference type="GO" id="GO:0046354">
    <property type="term" value="P:mannan biosynthetic process"/>
    <property type="evidence" value="ECO:0007669"/>
    <property type="project" value="TreeGrafter"/>
</dbReference>
<protein>
    <submittedName>
        <fullName evidence="11">Nucleotide-diphospho-sugar transferase</fullName>
    </submittedName>
</protein>
<keyword evidence="8" id="KW-0333">Golgi apparatus</keyword>
<comment type="caution">
    <text evidence="11">The sequence shown here is derived from an EMBL/GenBank/DDBJ whole genome shotgun (WGS) entry which is preliminary data.</text>
</comment>
<evidence type="ECO:0000313" key="11">
    <source>
        <dbReference type="EMBL" id="OBA23456.1"/>
    </source>
</evidence>
<dbReference type="SUPFAM" id="SSF53448">
    <property type="entry name" value="Nucleotide-diphospho-sugar transferases"/>
    <property type="match status" value="1"/>
</dbReference>
<dbReference type="OrthoDB" id="430354at2759"/>
<dbReference type="PANTHER" id="PTHR31646">
    <property type="entry name" value="ALPHA-1,2-MANNOSYLTRANSFERASE MNN2"/>
    <property type="match status" value="1"/>
</dbReference>
<keyword evidence="5 10" id="KW-0812">Transmembrane</keyword>
<comment type="pathway">
    <text evidence="2">Protein modification; protein glycosylation.</text>
</comment>
<name>A0A1A0HHH3_9ASCO</name>
<dbReference type="Pfam" id="PF11051">
    <property type="entry name" value="Mannosyl_trans3"/>
    <property type="match status" value="1"/>
</dbReference>
<evidence type="ECO:0000256" key="2">
    <source>
        <dbReference type="ARBA" id="ARBA00004922"/>
    </source>
</evidence>
<evidence type="ECO:0000256" key="1">
    <source>
        <dbReference type="ARBA" id="ARBA00004323"/>
    </source>
</evidence>
<dbReference type="InterPro" id="IPR029044">
    <property type="entry name" value="Nucleotide-diphossugar_trans"/>
</dbReference>
<evidence type="ECO:0000256" key="7">
    <source>
        <dbReference type="ARBA" id="ARBA00022989"/>
    </source>
</evidence>
<dbReference type="Proteomes" id="UP000092555">
    <property type="component" value="Unassembled WGS sequence"/>
</dbReference>
<keyword evidence="4 11" id="KW-0808">Transferase</keyword>
<dbReference type="AlphaFoldDB" id="A0A1A0HHH3"/>
<dbReference type="PANTHER" id="PTHR31646:SF1">
    <property type="entry name" value="ALPHA-1,2-MANNOSYLTRANSFERASE MNN2"/>
    <property type="match status" value="1"/>
</dbReference>
<keyword evidence="7 10" id="KW-1133">Transmembrane helix</keyword>
<dbReference type="GO" id="GO:0000139">
    <property type="term" value="C:Golgi membrane"/>
    <property type="evidence" value="ECO:0007669"/>
    <property type="project" value="UniProtKB-SubCell"/>
</dbReference>
<dbReference type="InterPro" id="IPR022751">
    <property type="entry name" value="Alpha_mannosyltransferase"/>
</dbReference>
<dbReference type="STRING" id="869754.A0A1A0HHH3"/>